<organism evidence="3 4">
    <name type="scientific">Viridibacterium curvum</name>
    <dbReference type="NCBI Taxonomy" id="1101404"/>
    <lineage>
        <taxon>Bacteria</taxon>
        <taxon>Pseudomonadati</taxon>
        <taxon>Pseudomonadota</taxon>
        <taxon>Betaproteobacteria</taxon>
        <taxon>Rhodocyclales</taxon>
        <taxon>Rhodocyclaceae</taxon>
        <taxon>Viridibacterium</taxon>
    </lineage>
</organism>
<gene>
    <name evidence="3" type="ORF">GCM10025770_25540</name>
</gene>
<keyword evidence="1" id="KW-1133">Transmembrane helix</keyword>
<comment type="caution">
    <text evidence="3">The sequence shown here is derived from an EMBL/GenBank/DDBJ whole genome shotgun (WGS) entry which is preliminary data.</text>
</comment>
<keyword evidence="1" id="KW-0472">Membrane</keyword>
<feature type="transmembrane region" description="Helical" evidence="1">
    <location>
        <begin position="87"/>
        <end position="106"/>
    </location>
</feature>
<keyword evidence="4" id="KW-1185">Reference proteome</keyword>
<evidence type="ECO:0000259" key="2">
    <source>
        <dbReference type="Pfam" id="PF00487"/>
    </source>
</evidence>
<feature type="domain" description="Fatty acid desaturase" evidence="2">
    <location>
        <begin position="53"/>
        <end position="328"/>
    </location>
</feature>
<feature type="transmembrane region" description="Helical" evidence="1">
    <location>
        <begin position="26"/>
        <end position="44"/>
    </location>
</feature>
<sequence>MPTTASLKANKREIIASHVRPDNRKAFVQICTTLLPLAVLWWGIAQSASVSYWLTAGLVILLILFMLRSFVLMHECGHGSLFRGARLNRAVGFVFGVVTGMPQFVWSQHHQYHHANNGNWERYTGPLAIISTDEFAAMSPTQQRQYCRARSVWLAPLAGFIYLLVNPRRSCLRGILALFRHARSRRIEQPDLSWSASGEGFSMPCGASAQEFRHMLANNLAWLALWLAMAWLVGPALFLVCAVLSISMAGGIGIMLFTVQHNFEHAYATGDEGWDYDQAALEGTSFLLLPGWLNWFTANIAYHHIHHMSARIPNYCLAACHGEYEALFAGVPRIRLSDVPAALRCILWDKQQRRITSVAAYQQQRAVAAC</sequence>
<dbReference type="PANTHER" id="PTHR19353">
    <property type="entry name" value="FATTY ACID DESATURASE 2"/>
    <property type="match status" value="1"/>
</dbReference>
<evidence type="ECO:0000313" key="4">
    <source>
        <dbReference type="Proteomes" id="UP001500547"/>
    </source>
</evidence>
<dbReference type="Pfam" id="PF00487">
    <property type="entry name" value="FA_desaturase"/>
    <property type="match status" value="1"/>
</dbReference>
<protein>
    <submittedName>
        <fullName evidence="3">Fatty acid desaturase</fullName>
    </submittedName>
</protein>
<name>A0ABP9QTG9_9RHOO</name>
<evidence type="ECO:0000313" key="3">
    <source>
        <dbReference type="EMBL" id="GAA5167229.1"/>
    </source>
</evidence>
<dbReference type="Proteomes" id="UP001500547">
    <property type="component" value="Unassembled WGS sequence"/>
</dbReference>
<accession>A0ABP9QTG9</accession>
<dbReference type="RefSeq" id="WP_345533370.1">
    <property type="nucleotide sequence ID" value="NZ_BAABLD010000008.1"/>
</dbReference>
<proteinExistence type="predicted"/>
<dbReference type="EMBL" id="BAABLD010000008">
    <property type="protein sequence ID" value="GAA5167229.1"/>
    <property type="molecule type" value="Genomic_DNA"/>
</dbReference>
<reference evidence="4" key="1">
    <citation type="journal article" date="2019" name="Int. J. Syst. Evol. Microbiol.">
        <title>The Global Catalogue of Microorganisms (GCM) 10K type strain sequencing project: providing services to taxonomists for standard genome sequencing and annotation.</title>
        <authorList>
            <consortium name="The Broad Institute Genomics Platform"/>
            <consortium name="The Broad Institute Genome Sequencing Center for Infectious Disease"/>
            <person name="Wu L."/>
            <person name="Ma J."/>
        </authorList>
    </citation>
    <scope>NUCLEOTIDE SEQUENCE [LARGE SCALE GENOMIC DNA]</scope>
    <source>
        <strain evidence="4">JCM 18715</strain>
    </source>
</reference>
<feature type="transmembrane region" description="Helical" evidence="1">
    <location>
        <begin position="220"/>
        <end position="246"/>
    </location>
</feature>
<dbReference type="PANTHER" id="PTHR19353:SF73">
    <property type="entry name" value="FATTY ACID DESATURASE"/>
    <property type="match status" value="1"/>
</dbReference>
<dbReference type="InterPro" id="IPR005804">
    <property type="entry name" value="FA_desaturase_dom"/>
</dbReference>
<dbReference type="InterPro" id="IPR012171">
    <property type="entry name" value="Fatty_acid_desaturase"/>
</dbReference>
<keyword evidence="1" id="KW-0812">Transmembrane</keyword>
<feature type="transmembrane region" description="Helical" evidence="1">
    <location>
        <begin position="50"/>
        <end position="67"/>
    </location>
</feature>
<evidence type="ECO:0000256" key="1">
    <source>
        <dbReference type="SAM" id="Phobius"/>
    </source>
</evidence>